<proteinExistence type="inferred from homology"/>
<dbReference type="EC" id="3.1.1.29" evidence="1 7"/>
<dbReference type="InterPro" id="IPR001328">
    <property type="entry name" value="Pept_tRNA_hydro"/>
</dbReference>
<dbReference type="Pfam" id="PF01195">
    <property type="entry name" value="Pept_tRNA_hydro"/>
    <property type="match status" value="1"/>
</dbReference>
<evidence type="ECO:0000313" key="9">
    <source>
        <dbReference type="EMBL" id="OGD86699.1"/>
    </source>
</evidence>
<evidence type="ECO:0000256" key="3">
    <source>
        <dbReference type="ARBA" id="ARBA00022801"/>
    </source>
</evidence>
<evidence type="ECO:0000256" key="7">
    <source>
        <dbReference type="RuleBase" id="RU000673"/>
    </source>
</evidence>
<accession>A0A1F5G4D9</accession>
<dbReference type="PANTHER" id="PTHR17224">
    <property type="entry name" value="PEPTIDYL-TRNA HYDROLASE"/>
    <property type="match status" value="1"/>
</dbReference>
<sequence length="176" mass="19776">MKIIVGLGNPGKKYEKTRHNLGFLALDLLAKKGGWRQNRKFQSAICYTPSAILAKPQTFVNQTGAAVKKIVSFYKLRPGDVLIIRDDIDLPEGKIKGPYNETGSGGHCGIESIKEALDSDKFYQLKIGVGRPPEGLEPDQWVLKKMTDREWKDFSNLLQTFKEGGVVREVENWINL</sequence>
<dbReference type="Gene3D" id="3.40.50.1470">
    <property type="entry name" value="Peptidyl-tRNA hydrolase"/>
    <property type="match status" value="1"/>
</dbReference>
<evidence type="ECO:0000256" key="4">
    <source>
        <dbReference type="ARBA" id="ARBA00022884"/>
    </source>
</evidence>
<gene>
    <name evidence="9" type="ORF">A2Z23_03110</name>
</gene>
<dbReference type="GO" id="GO:0004045">
    <property type="term" value="F:peptidyl-tRNA hydrolase activity"/>
    <property type="evidence" value="ECO:0007669"/>
    <property type="project" value="UniProtKB-EC"/>
</dbReference>
<dbReference type="PROSITE" id="PS01195">
    <property type="entry name" value="PEPT_TRNA_HYDROL_1"/>
    <property type="match status" value="1"/>
</dbReference>
<dbReference type="PANTHER" id="PTHR17224:SF1">
    <property type="entry name" value="PEPTIDYL-TRNA HYDROLASE"/>
    <property type="match status" value="1"/>
</dbReference>
<dbReference type="InterPro" id="IPR018171">
    <property type="entry name" value="Pept_tRNA_hydro_CS"/>
</dbReference>
<evidence type="ECO:0000256" key="2">
    <source>
        <dbReference type="ARBA" id="ARBA00022555"/>
    </source>
</evidence>
<name>A0A1F5G4D9_9BACT</name>
<organism evidence="9 10">
    <name type="scientific">Candidatus Curtissbacteria bacterium RBG_16_39_7</name>
    <dbReference type="NCBI Taxonomy" id="1797707"/>
    <lineage>
        <taxon>Bacteria</taxon>
        <taxon>Candidatus Curtissiibacteriota</taxon>
    </lineage>
</organism>
<keyword evidence="3 7" id="KW-0378">Hydrolase</keyword>
<comment type="caution">
    <text evidence="9">The sequence shown here is derived from an EMBL/GenBank/DDBJ whole genome shotgun (WGS) entry which is preliminary data.</text>
</comment>
<evidence type="ECO:0000256" key="8">
    <source>
        <dbReference type="RuleBase" id="RU004320"/>
    </source>
</evidence>
<keyword evidence="2" id="KW-0820">tRNA-binding</keyword>
<evidence type="ECO:0000313" key="10">
    <source>
        <dbReference type="Proteomes" id="UP000176628"/>
    </source>
</evidence>
<dbReference type="SUPFAM" id="SSF53178">
    <property type="entry name" value="Peptidyl-tRNA hydrolase-like"/>
    <property type="match status" value="1"/>
</dbReference>
<dbReference type="EMBL" id="MFAV01000010">
    <property type="protein sequence ID" value="OGD86699.1"/>
    <property type="molecule type" value="Genomic_DNA"/>
</dbReference>
<evidence type="ECO:0000256" key="6">
    <source>
        <dbReference type="ARBA" id="ARBA00050038"/>
    </source>
</evidence>
<dbReference type="NCBIfam" id="TIGR00447">
    <property type="entry name" value="pth"/>
    <property type="match status" value="1"/>
</dbReference>
<comment type="similarity">
    <text evidence="5 8">Belongs to the PTH family.</text>
</comment>
<keyword evidence="4" id="KW-0694">RNA-binding</keyword>
<dbReference type="GO" id="GO:0000049">
    <property type="term" value="F:tRNA binding"/>
    <property type="evidence" value="ECO:0007669"/>
    <property type="project" value="UniProtKB-KW"/>
</dbReference>
<dbReference type="InterPro" id="IPR036416">
    <property type="entry name" value="Pept_tRNA_hydro_sf"/>
</dbReference>
<evidence type="ECO:0000256" key="5">
    <source>
        <dbReference type="ARBA" id="ARBA00038063"/>
    </source>
</evidence>
<dbReference type="CDD" id="cd00462">
    <property type="entry name" value="PTH"/>
    <property type="match status" value="1"/>
</dbReference>
<protein>
    <recommendedName>
        <fullName evidence="6 7">Peptidyl-tRNA hydrolase</fullName>
        <ecNumber evidence="1 7">3.1.1.29</ecNumber>
    </recommendedName>
</protein>
<comment type="catalytic activity">
    <reaction evidence="7">
        <text>an N-acyl-L-alpha-aminoacyl-tRNA + H2O = an N-acyl-L-amino acid + a tRNA + H(+)</text>
        <dbReference type="Rhea" id="RHEA:54448"/>
        <dbReference type="Rhea" id="RHEA-COMP:10123"/>
        <dbReference type="Rhea" id="RHEA-COMP:13883"/>
        <dbReference type="ChEBI" id="CHEBI:15377"/>
        <dbReference type="ChEBI" id="CHEBI:15378"/>
        <dbReference type="ChEBI" id="CHEBI:59874"/>
        <dbReference type="ChEBI" id="CHEBI:78442"/>
        <dbReference type="ChEBI" id="CHEBI:138191"/>
        <dbReference type="EC" id="3.1.1.29"/>
    </reaction>
</comment>
<dbReference type="Proteomes" id="UP000176628">
    <property type="component" value="Unassembled WGS sequence"/>
</dbReference>
<evidence type="ECO:0000256" key="1">
    <source>
        <dbReference type="ARBA" id="ARBA00013260"/>
    </source>
</evidence>
<dbReference type="AlphaFoldDB" id="A0A1F5G4D9"/>
<reference evidence="9 10" key="1">
    <citation type="journal article" date="2016" name="Nat. Commun.">
        <title>Thousands of microbial genomes shed light on interconnected biogeochemical processes in an aquifer system.</title>
        <authorList>
            <person name="Anantharaman K."/>
            <person name="Brown C.T."/>
            <person name="Hug L.A."/>
            <person name="Sharon I."/>
            <person name="Castelle C.J."/>
            <person name="Probst A.J."/>
            <person name="Thomas B.C."/>
            <person name="Singh A."/>
            <person name="Wilkins M.J."/>
            <person name="Karaoz U."/>
            <person name="Brodie E.L."/>
            <person name="Williams K.H."/>
            <person name="Hubbard S.S."/>
            <person name="Banfield J.F."/>
        </authorList>
    </citation>
    <scope>NUCLEOTIDE SEQUENCE [LARGE SCALE GENOMIC DNA]</scope>
</reference>